<feature type="region of interest" description="Disordered" evidence="1">
    <location>
        <begin position="1292"/>
        <end position="1401"/>
    </location>
</feature>
<accession>A0A835CRE9</accession>
<feature type="region of interest" description="Disordered" evidence="1">
    <location>
        <begin position="759"/>
        <end position="786"/>
    </location>
</feature>
<evidence type="ECO:0000313" key="2">
    <source>
        <dbReference type="EMBL" id="KAF7993884.1"/>
    </source>
</evidence>
<feature type="compositionally biased region" description="Basic and acidic residues" evidence="1">
    <location>
        <begin position="1117"/>
        <end position="1126"/>
    </location>
</feature>
<feature type="compositionally biased region" description="Polar residues" evidence="1">
    <location>
        <begin position="942"/>
        <end position="952"/>
    </location>
</feature>
<feature type="region of interest" description="Disordered" evidence="1">
    <location>
        <begin position="856"/>
        <end position="896"/>
    </location>
</feature>
<feature type="compositionally biased region" description="Polar residues" evidence="1">
    <location>
        <begin position="220"/>
        <end position="232"/>
    </location>
</feature>
<proteinExistence type="predicted"/>
<feature type="compositionally biased region" description="Basic and acidic residues" evidence="1">
    <location>
        <begin position="1344"/>
        <end position="1355"/>
    </location>
</feature>
<feature type="compositionally biased region" description="Basic and acidic residues" evidence="1">
    <location>
        <begin position="759"/>
        <end position="773"/>
    </location>
</feature>
<feature type="region of interest" description="Disordered" evidence="1">
    <location>
        <begin position="132"/>
        <end position="232"/>
    </location>
</feature>
<sequence>MMSDVQHDVGKKIDNDDNIIDTSANFGESIVPCSPGLKPAERSVSFNRDVHVKRIGRGIPKITTALAGNGDGKLVVTPVHKESISSRSKEQLAQEAELVLQQAGSLNCIARDNRRIVLPGKYNTLPSRPIRKKRNEHTTDERQNIIDDTNGEQSPITKRKKKKIDRSLSDAGNHKQKSPLAKLFSPKLERKNATVKRSVSDIGTVDKTIEKPRRKRSGSVDENTNTISSNIKKQLSPIIEASPQTDRPFDFKPKLKKNKEIIIPINTDDKDQQQQVNKSTDEVDKSSSNKDNNIETTIDKMIHHLSNDRSLPPQLTRTMVSPSSGFGHNNNRPFSYTRPQNNDDSVKQSNGVHKNITIIDKKTSQRSHSDSDEGLGLDRKDSSRENSPEDKDYHGISYNKFYNNTHINNEINNFDKRYDNKPDRYTSKIFVKEETNHNKNGLTSKTSELSARRDLLESRMKSRFMNDDLINVKKNLFKKTDEIIDKPIVPSPVIPNKILIPNHYSDTYITETRTKSNGEKYIYEKEIHDNNGKIYGFEKKINKLQKNKNFNDIIHDNGYIVEKKIDKNGDKYIIETKKHDDTNNNHDDYLENEFKPFISDKSRSLNGNNENIMKKNYIKSPVTVNGFIEKREFSKSEDYLDREPKNKPSRRDFYVSKIKKNLETVKGISKSSQRLDELDNHKNRSDLRSIYITRSHENLRLDDDAAGDYVNTRNFNVTYNNNNKHNDDYDTDISQLTNSHLGTNGYYGKENRRNQIRRYNDSERDYNSSRYDSDATGGHESINRRHEVRYRAEETSKSIRKDYRKITDDKRIGQRGSKNRIDYIDDSESTRDSSRCGSKTRIIKTRLETFDESPEMKKKIYHSDNINSKGDNDRKDRLADSGIENDYRRDSQENDRRNCEILESEDEGFVTSQFLKNERRHTDKNMNLIPIDNRRYEKYQKNSNNNKITTKPPSGINDKKYEKKTSNKKISTMSKVRQLFGKKEKKLKDEKYKKNKIRDHDGSSSGGGGGGGGGALTDDEVTMRYREYRGDRLRSAKSAHDLDCDIDEEYRERRRLSTPSDSPTPRRPARLSRSTGTLTHDDAYLDSSNTLTRANQNNQESKGWFKSLRKNKTNTKNVDKKSRIPESEIMMTGTEDEEVLSTPERISNNKNIRFCGDTDQESLSSHRDHHRNKRDDERVTSRRDTTSVNSNRHSILAGNRKTTRHAESALSSGESTTGDSSQQSQNSQRSQRSVVFLHAATVGEIPGPNERRRAASREELNRPLQSHTRTVSRSLSVLAPWKPRHYREPFEINYDQQYQKPTTTLRRRQRSRDEATLARRGKDQSRRTKDNLSKTGTINRSTLKTKDKQKVDRTISNDSLQNSRSSKNGTSRVELNRSTSVPRDPIKSAGWFRIKTKKSRA</sequence>
<feature type="compositionally biased region" description="Polar residues" evidence="1">
    <location>
        <begin position="1263"/>
        <end position="1272"/>
    </location>
</feature>
<feature type="compositionally biased region" description="Basic and acidic residues" evidence="1">
    <location>
        <begin position="1249"/>
        <end position="1261"/>
    </location>
</feature>
<feature type="compositionally biased region" description="Basic and acidic residues" evidence="1">
    <location>
        <begin position="986"/>
        <end position="1002"/>
    </location>
</feature>
<feature type="compositionally biased region" description="Basic and acidic residues" evidence="1">
    <location>
        <begin position="279"/>
        <end position="288"/>
    </location>
</feature>
<feature type="compositionally biased region" description="Polar residues" evidence="1">
    <location>
        <begin position="1356"/>
        <end position="1381"/>
    </location>
</feature>
<evidence type="ECO:0000313" key="3">
    <source>
        <dbReference type="Proteomes" id="UP000639338"/>
    </source>
</evidence>
<keyword evidence="3" id="KW-1185">Reference proteome</keyword>
<gene>
    <name evidence="2" type="ORF">HCN44_011153</name>
</gene>
<dbReference type="Proteomes" id="UP000639338">
    <property type="component" value="Unassembled WGS sequence"/>
</dbReference>
<feature type="compositionally biased region" description="Polar residues" evidence="1">
    <location>
        <begin position="1294"/>
        <end position="1304"/>
    </location>
</feature>
<feature type="compositionally biased region" description="Basic and acidic residues" evidence="1">
    <location>
        <begin position="870"/>
        <end position="896"/>
    </location>
</feature>
<feature type="region of interest" description="Disordered" evidence="1">
    <location>
        <begin position="1051"/>
        <end position="1083"/>
    </location>
</feature>
<reference evidence="2 3" key="1">
    <citation type="submission" date="2020-08" db="EMBL/GenBank/DDBJ databases">
        <title>Aphidius gifuensis genome sequencing and assembly.</title>
        <authorList>
            <person name="Du Z."/>
        </authorList>
    </citation>
    <scope>NUCLEOTIDE SEQUENCE [LARGE SCALE GENOMIC DNA]</scope>
    <source>
        <strain evidence="2">YNYX2018</strain>
        <tissue evidence="2">Adults</tissue>
    </source>
</reference>
<feature type="region of interest" description="Disordered" evidence="1">
    <location>
        <begin position="1111"/>
        <end position="1272"/>
    </location>
</feature>
<feature type="compositionally biased region" description="Basic and acidic residues" evidence="1">
    <location>
        <begin position="1173"/>
        <end position="1185"/>
    </location>
</feature>
<evidence type="ECO:0000256" key="1">
    <source>
        <dbReference type="SAM" id="MobiDB-lite"/>
    </source>
</evidence>
<name>A0A835CRE9_APHGI</name>
<feature type="compositionally biased region" description="Basic and acidic residues" evidence="1">
    <location>
        <begin position="1311"/>
        <end position="1332"/>
    </location>
</feature>
<feature type="compositionally biased region" description="Basic and acidic residues" evidence="1">
    <location>
        <begin position="136"/>
        <end position="145"/>
    </location>
</feature>
<feature type="compositionally biased region" description="Gly residues" evidence="1">
    <location>
        <begin position="1004"/>
        <end position="1015"/>
    </location>
</feature>
<dbReference type="EMBL" id="JACMRX010000003">
    <property type="protein sequence ID" value="KAF7993884.1"/>
    <property type="molecule type" value="Genomic_DNA"/>
</dbReference>
<comment type="caution">
    <text evidence="2">The sequence shown here is derived from an EMBL/GenBank/DDBJ whole genome shotgun (WGS) entry which is preliminary data.</text>
</comment>
<dbReference type="OrthoDB" id="6512771at2759"/>
<organism evidence="2 3">
    <name type="scientific">Aphidius gifuensis</name>
    <name type="common">Parasitoid wasp</name>
    <dbReference type="NCBI Taxonomy" id="684658"/>
    <lineage>
        <taxon>Eukaryota</taxon>
        <taxon>Metazoa</taxon>
        <taxon>Ecdysozoa</taxon>
        <taxon>Arthropoda</taxon>
        <taxon>Hexapoda</taxon>
        <taxon>Insecta</taxon>
        <taxon>Pterygota</taxon>
        <taxon>Neoptera</taxon>
        <taxon>Endopterygota</taxon>
        <taxon>Hymenoptera</taxon>
        <taxon>Apocrita</taxon>
        <taxon>Ichneumonoidea</taxon>
        <taxon>Braconidae</taxon>
        <taxon>Aphidiinae</taxon>
        <taxon>Aphidius</taxon>
    </lineage>
</organism>
<feature type="region of interest" description="Disordered" evidence="1">
    <location>
        <begin position="262"/>
        <end position="292"/>
    </location>
</feature>
<feature type="region of interest" description="Disordered" evidence="1">
    <location>
        <begin position="942"/>
        <end position="1018"/>
    </location>
</feature>
<feature type="region of interest" description="Disordered" evidence="1">
    <location>
        <begin position="304"/>
        <end position="396"/>
    </location>
</feature>
<feature type="compositionally biased region" description="Basic and acidic residues" evidence="1">
    <location>
        <begin position="359"/>
        <end position="394"/>
    </location>
</feature>
<protein>
    <submittedName>
        <fullName evidence="2">Uncharacterized protein</fullName>
    </submittedName>
</protein>
<feature type="compositionally biased region" description="Low complexity" evidence="1">
    <location>
        <begin position="1211"/>
        <end position="1233"/>
    </location>
</feature>
<feature type="compositionally biased region" description="Polar residues" evidence="1">
    <location>
        <begin position="1333"/>
        <end position="1342"/>
    </location>
</feature>
<feature type="compositionally biased region" description="Polar residues" evidence="1">
    <location>
        <begin position="313"/>
        <end position="352"/>
    </location>
</feature>